<accession>A0ABY7BX72</accession>
<dbReference type="RefSeq" id="WP_187391779.1">
    <property type="nucleotide sequence ID" value="NZ_CP114029.1"/>
</dbReference>
<evidence type="ECO:0000313" key="2">
    <source>
        <dbReference type="EMBL" id="WAP68429.1"/>
    </source>
</evidence>
<keyword evidence="1" id="KW-0732">Signal</keyword>
<dbReference type="EMBL" id="CP114029">
    <property type="protein sequence ID" value="WAP68429.1"/>
    <property type="molecule type" value="Genomic_DNA"/>
</dbReference>
<protein>
    <submittedName>
        <fullName evidence="2">Uncharacterized protein</fullName>
    </submittedName>
</protein>
<feature type="signal peptide" evidence="1">
    <location>
        <begin position="1"/>
        <end position="20"/>
    </location>
</feature>
<keyword evidence="3" id="KW-1185">Reference proteome</keyword>
<dbReference type="Proteomes" id="UP001164020">
    <property type="component" value="Chromosome"/>
</dbReference>
<proteinExistence type="predicted"/>
<evidence type="ECO:0000313" key="3">
    <source>
        <dbReference type="Proteomes" id="UP001164020"/>
    </source>
</evidence>
<name>A0ABY7BX72_9HYPH</name>
<sequence>MKKILIAAISSTLITSSAFAGGLVPGSEAGIESHETAERLAIAKGGGHIPPNSVDHTIFSHPPQTFGYSVPDAGVSNHNIIPGSEYGIEKLEETRRDQVQSGSFATGKATAPTPLGWNFLVPGSEYGLL</sequence>
<reference evidence="2" key="1">
    <citation type="submission" date="2022-12" db="EMBL/GenBank/DDBJ databases">
        <title>Jiella pelagia sp. nov., isolated from phosphonate enriched culture of Northwest Pacific surface seawater.</title>
        <authorList>
            <person name="Shin D.Y."/>
            <person name="Hwang C.Y."/>
        </authorList>
    </citation>
    <scope>NUCLEOTIDE SEQUENCE</scope>
    <source>
        <strain evidence="2">HL-NP1</strain>
    </source>
</reference>
<evidence type="ECO:0000256" key="1">
    <source>
        <dbReference type="SAM" id="SignalP"/>
    </source>
</evidence>
<feature type="chain" id="PRO_5047234144" evidence="1">
    <location>
        <begin position="21"/>
        <end position="129"/>
    </location>
</feature>
<organism evidence="2 3">
    <name type="scientific">Jiella pelagia</name>
    <dbReference type="NCBI Taxonomy" id="2986949"/>
    <lineage>
        <taxon>Bacteria</taxon>
        <taxon>Pseudomonadati</taxon>
        <taxon>Pseudomonadota</taxon>
        <taxon>Alphaproteobacteria</taxon>
        <taxon>Hyphomicrobiales</taxon>
        <taxon>Aurantimonadaceae</taxon>
        <taxon>Jiella</taxon>
    </lineage>
</organism>
<gene>
    <name evidence="2" type="ORF">OH818_24445</name>
</gene>